<dbReference type="InterPro" id="IPR005135">
    <property type="entry name" value="Endo/exonuclease/phosphatase"/>
</dbReference>
<evidence type="ECO:0000313" key="4">
    <source>
        <dbReference type="Proteomes" id="UP001231189"/>
    </source>
</evidence>
<dbReference type="SUPFAM" id="SSF56672">
    <property type="entry name" value="DNA/RNA polymerases"/>
    <property type="match status" value="1"/>
</dbReference>
<evidence type="ECO:0000256" key="1">
    <source>
        <dbReference type="SAM" id="MobiDB-lite"/>
    </source>
</evidence>
<sequence>MAPTSSPPREDPSSEVLSIRQRQPPSSPSLVAIDLSSFEFDVTIQQGMNWDSLRMPPKNGAIISFGAVSLSARELDRELHHLVEAEWDWQVQALLGHSFAVTFPSRETLRMSTRSGKLYLPLSGTVADIRLADADPAPAEQLQEVWVRLSGVPRRMKRANRLLAGMGMLGWPVAVDEDSLKRPMPVRMLLACRNPAKLKGTVQLFHKKWGYNIGVAVEAPAGPSGGPSPPAAHKPGDDDDDEDVDDLSPSEGEWDDLGAQDAARKDDAPPAAQPPAPAPAPASQAPSDDVGGSAAPGLDAPGDGALDRSPAGLASLDQYGSNLPRKGAWPVSLATLERRATPVLMEVDVPADSAPLVSSVLLETDSDSEGSPSKNMDSEADAEDGDEMLEDVDDSERAPLVRPAAGGVPRRRRTRTVAAGPARKSARLGGPAAATTVLQRAQERTASKNLEGVSWGWGPSCPAFSHDHSEESGQYLGGFPSRTETVAGSLMRAGIWNLRGFGAPGRKSQIRELLTREQLDFAGFQETIKAQFTTADLLGIDPRGRFAWGDVPARGRSGGMLLGVNEDSFEVLGWTKGTFFIRADVRQLDNNAKWAFFVVYGPADHRRTQEFLGELTLAVEACDLPLVVGGDFNLIRGAEDKNNCHIDWPRVHRFNDCIANLALREVRRGGARYTWTNKQLNPVRCVLDRVFISPDWEILFPLCSLVAETIIGSDHAPLILSSGEDLKKRSPRFFFEQAWLERPDFVELVSDKWRSLEGAVGAPLDPIDAWQQISAGIRQFLRGWGANLGKEGRDLKDSLLAQIQRLDALADTSGLDDEGWALRYHLEGELTHLARTQEEYWRQRSRLNWLLKGDANTTFFHAMANGRRRKCMISRLVSEGGVISDPHALQDHIYTFYRNLMGAVGETRVFSLANTLWDQTGRVSEEENDGLMLSFTGEELDKVLASMRVETAPGPDGWPVIFFKKFWALTKPHILAILNGFALGRVDIARLNFGVLSLIPKVQGADDIRQFRPIALINVIFKFVAKAYAIRVSPIAHRIISRAQSAFIKGRHILEGIVSLQEIIHETKSRKLKGVFLKLDFEKAFDRVNWQFLREVLLRKGFDPGWVHRAMSLVSGGQTAISVNGEVGNYFRNGRGVRQGDPLSPLLFDFAVEALAAILQAASRAGHIAGLVPHLVEGGITHLQYADDTIIMLQPDALGLANLKFLLLCFENMSGLRINFHKSEVLVLGSTDLEHETIANLLNCKKGSLPFTYLGLPISDRAIKASDWDPLTTRVGRRADPWMGKFMSSAARLTLINACLSNLPLHAMGVYLLGEGVHAAFRKHRARFFWEANGPRRKYHWVRWEALCKPKSLGGLGIIDTRLMNICLMTKWIWKLYAGEQGLWAEILRNKYLRTRDLLVDSHHSGSQFWNAIQKIKSVFRLGARHKVRSGSSTLFWSDWWQGLGPLCSRFPALFSIAADPQITVSRCFGTLGGIPTFRQSLGPPARIELALLLSETAGTQLSDGPDIISWALEPSGKFSVKSLYRRLCQGTPRKHFSVIWKVAVPMKIRIFIWQLLRNRLPSNDNIRRRRGPSSGRCALCSELEDTAHIFFLCPLARFMWSAVRELLGCTWNPTCFAELYRLLDDLVGVEASG</sequence>
<evidence type="ECO:0000259" key="2">
    <source>
        <dbReference type="PROSITE" id="PS50878"/>
    </source>
</evidence>
<feature type="domain" description="Reverse transcriptase" evidence="2">
    <location>
        <begin position="980"/>
        <end position="1258"/>
    </location>
</feature>
<dbReference type="SUPFAM" id="SSF56219">
    <property type="entry name" value="DNase I-like"/>
    <property type="match status" value="1"/>
</dbReference>
<dbReference type="PANTHER" id="PTHR33116">
    <property type="entry name" value="REVERSE TRANSCRIPTASE ZINC-BINDING DOMAIN-CONTAINING PROTEIN-RELATED-RELATED"/>
    <property type="match status" value="1"/>
</dbReference>
<feature type="region of interest" description="Disordered" evidence="1">
    <location>
        <begin position="1"/>
        <end position="27"/>
    </location>
</feature>
<gene>
    <name evidence="3" type="ORF">QYE76_002976</name>
</gene>
<dbReference type="Pfam" id="PF00078">
    <property type="entry name" value="RVT_1"/>
    <property type="match status" value="1"/>
</dbReference>
<dbReference type="Gene3D" id="3.60.10.10">
    <property type="entry name" value="Endonuclease/exonuclease/phosphatase"/>
    <property type="match status" value="1"/>
</dbReference>
<dbReference type="InterPro" id="IPR043502">
    <property type="entry name" value="DNA/RNA_pol_sf"/>
</dbReference>
<protein>
    <recommendedName>
        <fullName evidence="2">Reverse transcriptase domain-containing protein</fullName>
    </recommendedName>
</protein>
<dbReference type="PANTHER" id="PTHR33116:SF87">
    <property type="entry name" value="OS01G0158850 PROTEIN"/>
    <property type="match status" value="1"/>
</dbReference>
<dbReference type="InterPro" id="IPR000477">
    <property type="entry name" value="RT_dom"/>
</dbReference>
<dbReference type="Pfam" id="PF13966">
    <property type="entry name" value="zf-RVT"/>
    <property type="match status" value="1"/>
</dbReference>
<dbReference type="Pfam" id="PF03372">
    <property type="entry name" value="Exo_endo_phos"/>
    <property type="match status" value="1"/>
</dbReference>
<dbReference type="InterPro" id="IPR036691">
    <property type="entry name" value="Endo/exonu/phosph_ase_sf"/>
</dbReference>
<dbReference type="GO" id="GO:0003824">
    <property type="term" value="F:catalytic activity"/>
    <property type="evidence" value="ECO:0007669"/>
    <property type="project" value="InterPro"/>
</dbReference>
<dbReference type="Proteomes" id="UP001231189">
    <property type="component" value="Unassembled WGS sequence"/>
</dbReference>
<organism evidence="3 4">
    <name type="scientific">Lolium multiflorum</name>
    <name type="common">Italian ryegrass</name>
    <name type="synonym">Lolium perenne subsp. multiflorum</name>
    <dbReference type="NCBI Taxonomy" id="4521"/>
    <lineage>
        <taxon>Eukaryota</taxon>
        <taxon>Viridiplantae</taxon>
        <taxon>Streptophyta</taxon>
        <taxon>Embryophyta</taxon>
        <taxon>Tracheophyta</taxon>
        <taxon>Spermatophyta</taxon>
        <taxon>Magnoliopsida</taxon>
        <taxon>Liliopsida</taxon>
        <taxon>Poales</taxon>
        <taxon>Poaceae</taxon>
        <taxon>BOP clade</taxon>
        <taxon>Pooideae</taxon>
        <taxon>Poodae</taxon>
        <taxon>Poeae</taxon>
        <taxon>Poeae Chloroplast Group 2 (Poeae type)</taxon>
        <taxon>Loliodinae</taxon>
        <taxon>Loliinae</taxon>
        <taxon>Lolium</taxon>
    </lineage>
</organism>
<accession>A0AAD8RRR7</accession>
<dbReference type="PROSITE" id="PS50878">
    <property type="entry name" value="RT_POL"/>
    <property type="match status" value="1"/>
</dbReference>
<reference evidence="3" key="1">
    <citation type="submission" date="2023-07" db="EMBL/GenBank/DDBJ databases">
        <title>A chromosome-level genome assembly of Lolium multiflorum.</title>
        <authorList>
            <person name="Chen Y."/>
            <person name="Copetti D."/>
            <person name="Kolliker R."/>
            <person name="Studer B."/>
        </authorList>
    </citation>
    <scope>NUCLEOTIDE SEQUENCE</scope>
    <source>
        <strain evidence="3">02402/16</strain>
        <tissue evidence="3">Leaf</tissue>
    </source>
</reference>
<feature type="compositionally biased region" description="Pro residues" evidence="1">
    <location>
        <begin position="271"/>
        <end position="280"/>
    </location>
</feature>
<feature type="compositionally biased region" description="Low complexity" evidence="1">
    <location>
        <begin position="281"/>
        <end position="304"/>
    </location>
</feature>
<feature type="compositionally biased region" description="Acidic residues" evidence="1">
    <location>
        <begin position="237"/>
        <end position="258"/>
    </location>
</feature>
<dbReference type="CDD" id="cd01650">
    <property type="entry name" value="RT_nLTR_like"/>
    <property type="match status" value="1"/>
</dbReference>
<feature type="region of interest" description="Disordered" evidence="1">
    <location>
        <begin position="363"/>
        <end position="432"/>
    </location>
</feature>
<proteinExistence type="predicted"/>
<evidence type="ECO:0000313" key="3">
    <source>
        <dbReference type="EMBL" id="KAK1628661.1"/>
    </source>
</evidence>
<comment type="caution">
    <text evidence="3">The sequence shown here is derived from an EMBL/GenBank/DDBJ whole genome shotgun (WGS) entry which is preliminary data.</text>
</comment>
<dbReference type="InterPro" id="IPR026960">
    <property type="entry name" value="RVT-Znf"/>
</dbReference>
<keyword evidence="4" id="KW-1185">Reference proteome</keyword>
<dbReference type="EMBL" id="JAUUTY010000005">
    <property type="protein sequence ID" value="KAK1628661.1"/>
    <property type="molecule type" value="Genomic_DNA"/>
</dbReference>
<feature type="region of interest" description="Disordered" evidence="1">
    <location>
        <begin position="220"/>
        <end position="326"/>
    </location>
</feature>
<feature type="compositionally biased region" description="Acidic residues" evidence="1">
    <location>
        <begin position="378"/>
        <end position="394"/>
    </location>
</feature>
<name>A0AAD8RRR7_LOLMU</name>